<proteinExistence type="predicted"/>
<keyword evidence="2" id="KW-1185">Reference proteome</keyword>
<accession>A0A448X0D5</accession>
<sequence>MDTEKLENLEHFSKKSFPECNESGLDQSHFYQLLALLHLIRLTSASSCPADMAANLQGVDELVEISSKLDYMDSAPFKWLCNEARAWLFFYFGVYMIRRISKNRHLLTGGSFTVYELMRNVACVPVCSVSQFSFAGKTASLTRIDGILLRFQAGCLLRNMSISGLDAPVLSDQTKSDSNILNSDSRDKVPLWCHVLAKCLADHKAVNGIGNLPKAFLKLDETDVVYSFSDELLEKQAQGKLFVFY</sequence>
<dbReference type="EMBL" id="CAAALY010070379">
    <property type="protein sequence ID" value="VEL24892.1"/>
    <property type="molecule type" value="Genomic_DNA"/>
</dbReference>
<dbReference type="Proteomes" id="UP000784294">
    <property type="component" value="Unassembled WGS sequence"/>
</dbReference>
<reference evidence="1" key="1">
    <citation type="submission" date="2018-11" db="EMBL/GenBank/DDBJ databases">
        <authorList>
            <consortium name="Pathogen Informatics"/>
        </authorList>
    </citation>
    <scope>NUCLEOTIDE SEQUENCE</scope>
</reference>
<comment type="caution">
    <text evidence="1">The sequence shown here is derived from an EMBL/GenBank/DDBJ whole genome shotgun (WGS) entry which is preliminary data.</text>
</comment>
<dbReference type="AlphaFoldDB" id="A0A448X0D5"/>
<name>A0A448X0D5_9PLAT</name>
<gene>
    <name evidence="1" type="ORF">PXEA_LOCUS18332</name>
</gene>
<evidence type="ECO:0000313" key="1">
    <source>
        <dbReference type="EMBL" id="VEL24892.1"/>
    </source>
</evidence>
<organism evidence="1 2">
    <name type="scientific">Protopolystoma xenopodis</name>
    <dbReference type="NCBI Taxonomy" id="117903"/>
    <lineage>
        <taxon>Eukaryota</taxon>
        <taxon>Metazoa</taxon>
        <taxon>Spiralia</taxon>
        <taxon>Lophotrochozoa</taxon>
        <taxon>Platyhelminthes</taxon>
        <taxon>Monogenea</taxon>
        <taxon>Polyopisthocotylea</taxon>
        <taxon>Polystomatidea</taxon>
        <taxon>Polystomatidae</taxon>
        <taxon>Protopolystoma</taxon>
    </lineage>
</organism>
<protein>
    <submittedName>
        <fullName evidence="1">Uncharacterized protein</fullName>
    </submittedName>
</protein>
<evidence type="ECO:0000313" key="2">
    <source>
        <dbReference type="Proteomes" id="UP000784294"/>
    </source>
</evidence>